<gene>
    <name evidence="1" type="ORF">RU93_GL001626</name>
</gene>
<comment type="caution">
    <text evidence="1">The sequence shown here is derived from an EMBL/GenBank/DDBJ whole genome shotgun (WGS) entry which is preliminary data.</text>
</comment>
<reference evidence="1 2" key="1">
    <citation type="submission" date="2014-12" db="EMBL/GenBank/DDBJ databases">
        <title>Draft genome sequences of 29 type strains of Enterococci.</title>
        <authorList>
            <person name="Zhong Z."/>
            <person name="Sun Z."/>
            <person name="Liu W."/>
            <person name="Zhang W."/>
            <person name="Zhang H."/>
        </authorList>
    </citation>
    <scope>NUCLEOTIDE SEQUENCE [LARGE SCALE GENOMIC DNA]</scope>
    <source>
        <strain evidence="1 2">DSM 17690</strain>
    </source>
</reference>
<evidence type="ECO:0000313" key="2">
    <source>
        <dbReference type="Proteomes" id="UP000182149"/>
    </source>
</evidence>
<organism evidence="1 2">
    <name type="scientific">Enterococcus aquimarinus</name>
    <dbReference type="NCBI Taxonomy" id="328396"/>
    <lineage>
        <taxon>Bacteria</taxon>
        <taxon>Bacillati</taxon>
        <taxon>Bacillota</taxon>
        <taxon>Bacilli</taxon>
        <taxon>Lactobacillales</taxon>
        <taxon>Enterococcaceae</taxon>
        <taxon>Enterococcus</taxon>
    </lineage>
</organism>
<name>A0A1L8QUE7_9ENTE</name>
<dbReference type="AlphaFoldDB" id="A0A1L8QUE7"/>
<evidence type="ECO:0000313" key="1">
    <source>
        <dbReference type="EMBL" id="OJG11139.1"/>
    </source>
</evidence>
<proteinExistence type="predicted"/>
<protein>
    <submittedName>
        <fullName evidence="1">Uncharacterized protein</fullName>
    </submittedName>
</protein>
<keyword evidence="2" id="KW-1185">Reference proteome</keyword>
<dbReference type="EMBL" id="JXKD01000004">
    <property type="protein sequence ID" value="OJG11139.1"/>
    <property type="molecule type" value="Genomic_DNA"/>
</dbReference>
<dbReference type="Proteomes" id="UP000182149">
    <property type="component" value="Unassembled WGS sequence"/>
</dbReference>
<sequence>MKQAVTKVVACFIYTNISWVFRQHSMILSKHFATSSQLKESSVSL</sequence>
<accession>A0A1L8QUE7</accession>